<comment type="caution">
    <text evidence="1">The sequence shown here is derived from an EMBL/GenBank/DDBJ whole genome shotgun (WGS) entry which is preliminary data.</text>
</comment>
<protein>
    <submittedName>
        <fullName evidence="1">Uncharacterized protein</fullName>
    </submittedName>
</protein>
<evidence type="ECO:0000313" key="1">
    <source>
        <dbReference type="EMBL" id="KAJ7996742.1"/>
    </source>
</evidence>
<name>A0ACC2FZG3_DALPE</name>
<keyword evidence="2" id="KW-1185">Reference proteome</keyword>
<dbReference type="Proteomes" id="UP001157502">
    <property type="component" value="Chromosome 20"/>
</dbReference>
<evidence type="ECO:0000313" key="2">
    <source>
        <dbReference type="Proteomes" id="UP001157502"/>
    </source>
</evidence>
<organism evidence="1 2">
    <name type="scientific">Dallia pectoralis</name>
    <name type="common">Alaska blackfish</name>
    <dbReference type="NCBI Taxonomy" id="75939"/>
    <lineage>
        <taxon>Eukaryota</taxon>
        <taxon>Metazoa</taxon>
        <taxon>Chordata</taxon>
        <taxon>Craniata</taxon>
        <taxon>Vertebrata</taxon>
        <taxon>Euteleostomi</taxon>
        <taxon>Actinopterygii</taxon>
        <taxon>Neopterygii</taxon>
        <taxon>Teleostei</taxon>
        <taxon>Protacanthopterygii</taxon>
        <taxon>Esociformes</taxon>
        <taxon>Umbridae</taxon>
        <taxon>Dallia</taxon>
    </lineage>
</organism>
<proteinExistence type="predicted"/>
<sequence length="217" mass="24331">MIRAKSQFLPPDEKTSLETSYSATYRGVQSLQQPDDNKTLDRRRIRSLYNEPYKGLQETKVERSNSAPRSKPKKAGTTLAGQAGKPVKIAKEQKQQGSTGLRGAKKTSEPTMSKPAEGDKEKSKEMNNKLAEAKEVVLKQYHYIQLCQPIRDTGWVQTLKQHLWGCTLPIPRESNEDVLQPSDHYSQGAIGGEPQSPEERQEPKKSIGVVRFAPDVK</sequence>
<reference evidence="1" key="1">
    <citation type="submission" date="2021-05" db="EMBL/GenBank/DDBJ databases">
        <authorList>
            <person name="Pan Q."/>
            <person name="Jouanno E."/>
            <person name="Zahm M."/>
            <person name="Klopp C."/>
            <person name="Cabau C."/>
            <person name="Louis A."/>
            <person name="Berthelot C."/>
            <person name="Parey E."/>
            <person name="Roest Crollius H."/>
            <person name="Montfort J."/>
            <person name="Robinson-Rechavi M."/>
            <person name="Bouchez O."/>
            <person name="Lampietro C."/>
            <person name="Lopez Roques C."/>
            <person name="Donnadieu C."/>
            <person name="Postlethwait J."/>
            <person name="Bobe J."/>
            <person name="Dillon D."/>
            <person name="Chandos A."/>
            <person name="von Hippel F."/>
            <person name="Guiguen Y."/>
        </authorList>
    </citation>
    <scope>NUCLEOTIDE SEQUENCE</scope>
    <source>
        <strain evidence="1">YG-Jan2019</strain>
    </source>
</reference>
<gene>
    <name evidence="1" type="ORF">DPEC_G00240180</name>
</gene>
<accession>A0ACC2FZG3</accession>
<dbReference type="EMBL" id="CM055747">
    <property type="protein sequence ID" value="KAJ7996742.1"/>
    <property type="molecule type" value="Genomic_DNA"/>
</dbReference>